<evidence type="ECO:0000313" key="4">
    <source>
        <dbReference type="Proteomes" id="UP000178501"/>
    </source>
</evidence>
<dbReference type="Gene3D" id="3.90.70.10">
    <property type="entry name" value="Cysteine proteinases"/>
    <property type="match status" value="1"/>
</dbReference>
<feature type="region of interest" description="Disordered" evidence="1">
    <location>
        <begin position="19"/>
        <end position="48"/>
    </location>
</feature>
<evidence type="ECO:0000256" key="1">
    <source>
        <dbReference type="SAM" id="MobiDB-lite"/>
    </source>
</evidence>
<dbReference type="AlphaFoldDB" id="A0A1G1YFR2"/>
<sequence>MAVSLLAFGCQKSVKISQDKVQISPDKAENSEAEKQENTEVAEPENSNVNTNQAVNANQAKPAPAEPEAPKVLNYPVLFASQAPFANWDALHEEACEEAAMIMAVKYFKKEPLSAHIMEQGILNLVKWEEENGYRVDLTAAEASTILEKYFDQKSELTYDVSAEKIKQELLKGNLILAPAAGRQLGNPNFKGQGPIYHMLVIRGYDETTGEFITNDPGTRKGEGYRYKYQILLAAVHDWDHELGQDGMTDEEMEQGRKALVIVNK</sequence>
<dbReference type="InterPro" id="IPR039564">
    <property type="entry name" value="Peptidase_C39-like"/>
</dbReference>
<gene>
    <name evidence="3" type="ORF">A3J65_04100</name>
</gene>
<proteinExistence type="predicted"/>
<dbReference type="EMBL" id="MHIK01000039">
    <property type="protein sequence ID" value="OGY51064.1"/>
    <property type="molecule type" value="Genomic_DNA"/>
</dbReference>
<protein>
    <recommendedName>
        <fullName evidence="2">Peptidase C39-like domain-containing protein</fullName>
    </recommendedName>
</protein>
<dbReference type="Pfam" id="PF13529">
    <property type="entry name" value="Peptidase_C39_2"/>
    <property type="match status" value="1"/>
</dbReference>
<dbReference type="Proteomes" id="UP000178501">
    <property type="component" value="Unassembled WGS sequence"/>
</dbReference>
<feature type="domain" description="Peptidase C39-like" evidence="2">
    <location>
        <begin position="84"/>
        <end position="217"/>
    </location>
</feature>
<name>A0A1G1YFR2_9BACT</name>
<reference evidence="3 4" key="1">
    <citation type="journal article" date="2016" name="Nat. Commun.">
        <title>Thousands of microbial genomes shed light on interconnected biogeochemical processes in an aquifer system.</title>
        <authorList>
            <person name="Anantharaman K."/>
            <person name="Brown C.T."/>
            <person name="Hug L.A."/>
            <person name="Sharon I."/>
            <person name="Castelle C.J."/>
            <person name="Probst A.J."/>
            <person name="Thomas B.C."/>
            <person name="Singh A."/>
            <person name="Wilkins M.J."/>
            <person name="Karaoz U."/>
            <person name="Brodie E.L."/>
            <person name="Williams K.H."/>
            <person name="Hubbard S.S."/>
            <person name="Banfield J.F."/>
        </authorList>
    </citation>
    <scope>NUCLEOTIDE SEQUENCE [LARGE SCALE GENOMIC DNA]</scope>
</reference>
<comment type="caution">
    <text evidence="3">The sequence shown here is derived from an EMBL/GenBank/DDBJ whole genome shotgun (WGS) entry which is preliminary data.</text>
</comment>
<accession>A0A1G1YFR2</accession>
<evidence type="ECO:0000259" key="2">
    <source>
        <dbReference type="Pfam" id="PF13529"/>
    </source>
</evidence>
<feature type="compositionally biased region" description="Basic and acidic residues" evidence="1">
    <location>
        <begin position="26"/>
        <end position="38"/>
    </location>
</feature>
<organism evidence="3 4">
    <name type="scientific">Candidatus Buchananbacteria bacterium RIFCSPHIGHO2_02_FULL_45_11b</name>
    <dbReference type="NCBI Taxonomy" id="1797541"/>
    <lineage>
        <taxon>Bacteria</taxon>
        <taxon>Candidatus Buchananiibacteriota</taxon>
    </lineage>
</organism>
<evidence type="ECO:0000313" key="3">
    <source>
        <dbReference type="EMBL" id="OGY51064.1"/>
    </source>
</evidence>